<dbReference type="SUPFAM" id="SSF56281">
    <property type="entry name" value="Metallo-hydrolase/oxidoreductase"/>
    <property type="match status" value="1"/>
</dbReference>
<dbReference type="Proteomes" id="UP000248132">
    <property type="component" value="Unassembled WGS sequence"/>
</dbReference>
<dbReference type="EMBL" id="QKMR01000012">
    <property type="protein sequence ID" value="PYG87335.1"/>
    <property type="molecule type" value="Genomic_DNA"/>
</dbReference>
<keyword evidence="2" id="KW-1185">Reference proteome</keyword>
<comment type="caution">
    <text evidence="1">The sequence shown here is derived from an EMBL/GenBank/DDBJ whole genome shotgun (WGS) entry which is preliminary data.</text>
</comment>
<accession>A0A318XJB1</accession>
<dbReference type="InterPro" id="IPR036866">
    <property type="entry name" value="RibonucZ/Hydroxyglut_hydro"/>
</dbReference>
<dbReference type="Gene3D" id="3.60.15.10">
    <property type="entry name" value="Ribonuclease Z/Hydroxyacylglutathione hydrolase-like"/>
    <property type="match status" value="1"/>
</dbReference>
<evidence type="ECO:0000313" key="1">
    <source>
        <dbReference type="EMBL" id="PYG87335.1"/>
    </source>
</evidence>
<gene>
    <name evidence="1" type="ORF">LY28_02244</name>
</gene>
<organism evidence="1 2">
    <name type="scientific">Ruminiclostridium sufflavum DSM 19573</name>
    <dbReference type="NCBI Taxonomy" id="1121337"/>
    <lineage>
        <taxon>Bacteria</taxon>
        <taxon>Bacillati</taxon>
        <taxon>Bacillota</taxon>
        <taxon>Clostridia</taxon>
        <taxon>Eubacteriales</taxon>
        <taxon>Oscillospiraceae</taxon>
        <taxon>Ruminiclostridium</taxon>
    </lineage>
</organism>
<dbReference type="AlphaFoldDB" id="A0A318XJB1"/>
<dbReference type="PANTHER" id="PTHR42967:SF1">
    <property type="entry name" value="MBL FOLD METALLO-HYDROLASE"/>
    <property type="match status" value="1"/>
</dbReference>
<protein>
    <submittedName>
        <fullName evidence="1">Beta-lactamase family protein</fullName>
    </submittedName>
</protein>
<sequence length="291" mass="32159">MSKTKILTTVLIVFVLLFGGAFLLNHANFFSNGEPTDSNKGSGKAAQNIAANGEASLGEQESDVKEEPEEKGLKDFTDGIWIKKYPENYACFKFETPEGIKIVADPYMMDEIVEPDIVTESHQHSDHTDVSKLQGTYKLIKETGEYDEKGIKINGYSGKHNKGDTAETNIIFTYVINGIKIAHFASQGELPSDETLEKIKNADVLLVQASIKPEYANSKMNLEETKHIIDKLNPKIVIPEHGSENLGKALAAYLNLKVEFVKKGEIVVTRSELDASKGLRVLDIDTDVPKD</sequence>
<dbReference type="PANTHER" id="PTHR42967">
    <property type="entry name" value="METAL DEPENDENT HYDROLASE"/>
    <property type="match status" value="1"/>
</dbReference>
<proteinExistence type="predicted"/>
<dbReference type="RefSeq" id="WP_165835549.1">
    <property type="nucleotide sequence ID" value="NZ_QKMR01000012.1"/>
</dbReference>
<dbReference type="Pfam" id="PF13483">
    <property type="entry name" value="Lactamase_B_3"/>
    <property type="match status" value="1"/>
</dbReference>
<reference evidence="1 2" key="1">
    <citation type="submission" date="2018-06" db="EMBL/GenBank/DDBJ databases">
        <title>Genomic Encyclopedia of Type Strains, Phase I: the one thousand microbial genomes (KMG-I) project.</title>
        <authorList>
            <person name="Kyrpides N."/>
        </authorList>
    </citation>
    <scope>NUCLEOTIDE SEQUENCE [LARGE SCALE GENOMIC DNA]</scope>
    <source>
        <strain evidence="1 2">DSM 19573</strain>
    </source>
</reference>
<evidence type="ECO:0000313" key="2">
    <source>
        <dbReference type="Proteomes" id="UP000248132"/>
    </source>
</evidence>
<name>A0A318XJB1_9FIRM</name>